<accession>A0ABV8CL22</accession>
<sequence>MRLPSQMVVAPSWGGGFLPKISKECLVVSLPRDMDGRGVMRWLSVSFVFGMLALVVGWWYWPMASVFVLLAMLSLVPVAGELRRLSDSPVVAETIDAPQTPAPDELMTQLPAVLDAWQRQLNVVSELVQQNIEQLVHAFTQLMGRLQEENQTNSGLFGQAGLRDEKSSITAVLHDTNQALAGVIAAFNGAKSYKLELQQTIAELSSYMQELKSMATAVQKIASQTNLLALNAAIEAARAGEAGRGFAVVADEVRTLSSQSGETGRDIARKVELITQAISATIDAADSLVKTDDQNLTMLDQTVDQVVRHLGEEIVLLQQAGERLHGLSQESEHSISQIMVKLQFQDRVCQILAHLQTDLAEIHHIMLQDLDGDFDLSVWERQFRQRFTTDEEHLGRVANLTNKNEVTFF</sequence>
<protein>
    <submittedName>
        <fullName evidence="6">Methyl-accepting chemotaxis protein</fullName>
    </submittedName>
</protein>
<keyword evidence="4" id="KW-0812">Transmembrane</keyword>
<evidence type="ECO:0000256" key="1">
    <source>
        <dbReference type="ARBA" id="ARBA00004370"/>
    </source>
</evidence>
<keyword evidence="7" id="KW-1185">Reference proteome</keyword>
<dbReference type="Proteomes" id="UP001595692">
    <property type="component" value="Unassembled WGS sequence"/>
</dbReference>
<dbReference type="EMBL" id="JBHSAF010000002">
    <property type="protein sequence ID" value="MFC3912758.1"/>
    <property type="molecule type" value="Genomic_DNA"/>
</dbReference>
<organism evidence="6 7">
    <name type="scientific">Pseudaeromonas sharmana</name>
    <dbReference type="NCBI Taxonomy" id="328412"/>
    <lineage>
        <taxon>Bacteria</taxon>
        <taxon>Pseudomonadati</taxon>
        <taxon>Pseudomonadota</taxon>
        <taxon>Gammaproteobacteria</taxon>
        <taxon>Aeromonadales</taxon>
        <taxon>Aeromonadaceae</taxon>
        <taxon>Pseudaeromonas</taxon>
    </lineage>
</organism>
<dbReference type="InterPro" id="IPR004089">
    <property type="entry name" value="MCPsignal_dom"/>
</dbReference>
<dbReference type="PANTHER" id="PTHR32089:SF112">
    <property type="entry name" value="LYSOZYME-LIKE PROTEIN-RELATED"/>
    <property type="match status" value="1"/>
</dbReference>
<comment type="subcellular location">
    <subcellularLocation>
        <location evidence="1">Membrane</location>
    </subcellularLocation>
</comment>
<feature type="domain" description="Methyl-accepting transducer" evidence="5">
    <location>
        <begin position="196"/>
        <end position="287"/>
    </location>
</feature>
<comment type="caution">
    <text evidence="6">The sequence shown here is derived from an EMBL/GenBank/DDBJ whole genome shotgun (WGS) entry which is preliminary data.</text>
</comment>
<evidence type="ECO:0000313" key="6">
    <source>
        <dbReference type="EMBL" id="MFC3912758.1"/>
    </source>
</evidence>
<evidence type="ECO:0000256" key="2">
    <source>
        <dbReference type="ARBA" id="ARBA00023224"/>
    </source>
</evidence>
<dbReference type="SUPFAM" id="SSF58104">
    <property type="entry name" value="Methyl-accepting chemotaxis protein (MCP) signaling domain"/>
    <property type="match status" value="1"/>
</dbReference>
<name>A0ABV8CL22_9GAMM</name>
<proteinExistence type="predicted"/>
<keyword evidence="4" id="KW-1133">Transmembrane helix</keyword>
<dbReference type="Gene3D" id="1.10.287.950">
    <property type="entry name" value="Methyl-accepting chemotaxis protein"/>
    <property type="match status" value="1"/>
</dbReference>
<dbReference type="PROSITE" id="PS50111">
    <property type="entry name" value="CHEMOTAXIS_TRANSDUC_2"/>
    <property type="match status" value="1"/>
</dbReference>
<feature type="transmembrane region" description="Helical" evidence="4">
    <location>
        <begin position="39"/>
        <end position="60"/>
    </location>
</feature>
<evidence type="ECO:0000256" key="3">
    <source>
        <dbReference type="PROSITE-ProRule" id="PRU00284"/>
    </source>
</evidence>
<dbReference type="Pfam" id="PF00015">
    <property type="entry name" value="MCPsignal"/>
    <property type="match status" value="1"/>
</dbReference>
<evidence type="ECO:0000256" key="4">
    <source>
        <dbReference type="SAM" id="Phobius"/>
    </source>
</evidence>
<gene>
    <name evidence="6" type="ORF">ACFOSS_04650</name>
</gene>
<keyword evidence="2 3" id="KW-0807">Transducer</keyword>
<reference evidence="7" key="1">
    <citation type="journal article" date="2019" name="Int. J. Syst. Evol. Microbiol.">
        <title>The Global Catalogue of Microorganisms (GCM) 10K type strain sequencing project: providing services to taxonomists for standard genome sequencing and annotation.</title>
        <authorList>
            <consortium name="The Broad Institute Genomics Platform"/>
            <consortium name="The Broad Institute Genome Sequencing Center for Infectious Disease"/>
            <person name="Wu L."/>
            <person name="Ma J."/>
        </authorList>
    </citation>
    <scope>NUCLEOTIDE SEQUENCE [LARGE SCALE GENOMIC DNA]</scope>
    <source>
        <strain evidence="7">CCUG 54939</strain>
    </source>
</reference>
<dbReference type="RefSeq" id="WP_377150915.1">
    <property type="nucleotide sequence ID" value="NZ_JBHSAF010000002.1"/>
</dbReference>
<dbReference type="SMART" id="SM00283">
    <property type="entry name" value="MA"/>
    <property type="match status" value="1"/>
</dbReference>
<dbReference type="PANTHER" id="PTHR32089">
    <property type="entry name" value="METHYL-ACCEPTING CHEMOTAXIS PROTEIN MCPB"/>
    <property type="match status" value="1"/>
</dbReference>
<evidence type="ECO:0000259" key="5">
    <source>
        <dbReference type="PROSITE" id="PS50111"/>
    </source>
</evidence>
<evidence type="ECO:0000313" key="7">
    <source>
        <dbReference type="Proteomes" id="UP001595692"/>
    </source>
</evidence>
<keyword evidence="4" id="KW-0472">Membrane</keyword>